<evidence type="ECO:0000256" key="1">
    <source>
        <dbReference type="SAM" id="Phobius"/>
    </source>
</evidence>
<dbReference type="Proteomes" id="UP000029867">
    <property type="component" value="Unassembled WGS sequence"/>
</dbReference>
<protein>
    <submittedName>
        <fullName evidence="4">Uncharacterized protein</fullName>
    </submittedName>
</protein>
<accession>A0A099NUS1</accession>
<evidence type="ECO:0000256" key="2">
    <source>
        <dbReference type="SAM" id="SignalP"/>
    </source>
</evidence>
<feature type="chain" id="PRO_5011844509" evidence="2">
    <location>
        <begin position="16"/>
        <end position="86"/>
    </location>
</feature>
<keyword evidence="2" id="KW-0732">Signal</keyword>
<dbReference type="HOGENOM" id="CLU_191655_0_0_1"/>
<keyword evidence="1" id="KW-1133">Transmembrane helix</keyword>
<comment type="caution">
    <text evidence="4">The sequence shown here is derived from an EMBL/GenBank/DDBJ whole genome shotgun (WGS) entry which is preliminary data.</text>
</comment>
<dbReference type="EMBL" id="JQFK01000440">
    <property type="protein sequence ID" value="KGK35665.1"/>
    <property type="molecule type" value="Genomic_DNA"/>
</dbReference>
<keyword evidence="1" id="KW-0472">Membrane</keyword>
<evidence type="ECO:0000313" key="4">
    <source>
        <dbReference type="EMBL" id="KGK35667.1"/>
    </source>
</evidence>
<dbReference type="AlphaFoldDB" id="A0A099NUS1"/>
<dbReference type="EMBL" id="JQFK01000438">
    <property type="protein sequence ID" value="KGK35667.1"/>
    <property type="molecule type" value="Genomic_DNA"/>
</dbReference>
<gene>
    <name evidence="4" type="ORF">JL09_g5183</name>
    <name evidence="3" type="ORF">JL09_g5186</name>
</gene>
<reference evidence="4" key="2">
    <citation type="submission" date="2014-08" db="EMBL/GenBank/DDBJ databases">
        <title>Exploiting Issatchenkia orientalis SD108 for Succinic Acid Production.</title>
        <authorList>
            <person name="Xiao H."/>
            <person name="Shao Z."/>
            <person name="Jiang Y."/>
            <person name="Dole S."/>
            <person name="Zhao H."/>
        </authorList>
    </citation>
    <scope>NUCLEOTIDE SEQUENCE [LARGE SCALE GENOMIC DNA]</scope>
    <source>
        <strain evidence="4">SD108</strain>
    </source>
</reference>
<evidence type="ECO:0000313" key="5">
    <source>
        <dbReference type="Proteomes" id="UP000029867"/>
    </source>
</evidence>
<sequence>MQFSTVVLFAASALAASSTVTEVTSATITSCGPEVTNCPARHDNGTVSSTYSDAAAAQGSYFAAGAAALAAGALLIQFQFYFNLYY</sequence>
<name>A0A099NUS1_PICKU</name>
<feature type="signal peptide" evidence="2">
    <location>
        <begin position="1"/>
        <end position="15"/>
    </location>
</feature>
<evidence type="ECO:0000313" key="3">
    <source>
        <dbReference type="EMBL" id="KGK35665.1"/>
    </source>
</evidence>
<reference evidence="5" key="1">
    <citation type="journal article" date="2014" name="Microb. Cell Fact.">
        <title>Exploiting Issatchenkia orientalis SD108 for succinic acid production.</title>
        <authorList>
            <person name="Xiao H."/>
            <person name="Shao Z."/>
            <person name="Jiang Y."/>
            <person name="Dole S."/>
            <person name="Zhao H."/>
        </authorList>
    </citation>
    <scope>NUCLEOTIDE SEQUENCE [LARGE SCALE GENOMIC DNA]</scope>
    <source>
        <strain evidence="5">SD108</strain>
    </source>
</reference>
<feature type="transmembrane region" description="Helical" evidence="1">
    <location>
        <begin position="61"/>
        <end position="82"/>
    </location>
</feature>
<keyword evidence="1" id="KW-0812">Transmembrane</keyword>
<proteinExistence type="predicted"/>
<organism evidence="4 5">
    <name type="scientific">Pichia kudriavzevii</name>
    <name type="common">Yeast</name>
    <name type="synonym">Issatchenkia orientalis</name>
    <dbReference type="NCBI Taxonomy" id="4909"/>
    <lineage>
        <taxon>Eukaryota</taxon>
        <taxon>Fungi</taxon>
        <taxon>Dikarya</taxon>
        <taxon>Ascomycota</taxon>
        <taxon>Saccharomycotina</taxon>
        <taxon>Pichiomycetes</taxon>
        <taxon>Pichiales</taxon>
        <taxon>Pichiaceae</taxon>
        <taxon>Pichia</taxon>
    </lineage>
</organism>